<dbReference type="NCBIfam" id="TIGR01484">
    <property type="entry name" value="HAD-SF-IIB"/>
    <property type="match status" value="1"/>
</dbReference>
<proteinExistence type="predicted"/>
<dbReference type="Proteomes" id="UP000254912">
    <property type="component" value="Unassembled WGS sequence"/>
</dbReference>
<gene>
    <name evidence="1" type="ORF">DFP99_0526</name>
</gene>
<dbReference type="GeneID" id="94546095"/>
<dbReference type="Gene3D" id="3.40.50.1000">
    <property type="entry name" value="HAD superfamily/HAD-like"/>
    <property type="match status" value="1"/>
</dbReference>
<comment type="caution">
    <text evidence="1">The sequence shown here is derived from an EMBL/GenBank/DDBJ whole genome shotgun (WGS) entry which is preliminary data.</text>
</comment>
<dbReference type="EMBL" id="QRAS01000001">
    <property type="protein sequence ID" value="RDL12097.1"/>
    <property type="molecule type" value="Genomic_DNA"/>
</dbReference>
<dbReference type="Gene3D" id="3.30.1240.10">
    <property type="match status" value="1"/>
</dbReference>
<dbReference type="PANTHER" id="PTHR10000:SF23">
    <property type="entry name" value="5-AMINO-6-(5-PHOSPHO-D-RIBITYLAMINO)URACIL PHOSPHATASE YITU"/>
    <property type="match status" value="1"/>
</dbReference>
<dbReference type="InterPro" id="IPR000150">
    <property type="entry name" value="Cof"/>
</dbReference>
<dbReference type="Pfam" id="PF08282">
    <property type="entry name" value="Hydrolase_3"/>
    <property type="match status" value="1"/>
</dbReference>
<dbReference type="GO" id="GO:0016791">
    <property type="term" value="F:phosphatase activity"/>
    <property type="evidence" value="ECO:0007669"/>
    <property type="project" value="UniProtKB-ARBA"/>
</dbReference>
<dbReference type="GO" id="GO:0000287">
    <property type="term" value="F:magnesium ion binding"/>
    <property type="evidence" value="ECO:0007669"/>
    <property type="project" value="TreeGrafter"/>
</dbReference>
<dbReference type="InterPro" id="IPR023214">
    <property type="entry name" value="HAD_sf"/>
</dbReference>
<dbReference type="SUPFAM" id="SSF56784">
    <property type="entry name" value="HAD-like"/>
    <property type="match status" value="1"/>
</dbReference>
<dbReference type="KEGG" id="wso:WSWS_00897"/>
<dbReference type="PANTHER" id="PTHR10000">
    <property type="entry name" value="PHOSPHOSERINE PHOSPHATASE"/>
    <property type="match status" value="1"/>
</dbReference>
<dbReference type="AlphaFoldDB" id="A0A288Q6D0"/>
<name>A0A288Q6D0_9LACO</name>
<dbReference type="CDD" id="cd07516">
    <property type="entry name" value="HAD_Pase"/>
    <property type="match status" value="1"/>
</dbReference>
<sequence length="279" mass="31272">MSRKLIGIDLDGTTLNEKSQVSERTRRILQAVQNEGHIISIITGRSARLSTDIYDTLGLKSPMINFNGALGHKPHQVWDREYSHQISRDIALDLLEIAPEMNIERVVAENKDSVWASPGKVSANLDDIEQMFFPTREAGPQMLDRLSLNADINAILLEAASPLHQTQIKRFVMDRYGEDQVTVKTWGGESPVLEVAPAGVSKTTGLDYLRHIYQIDKQDIYAFGDEMNDLEMIQWADHGIVMANGNPELKAVSDDVTDLPNTQDGMARYIAKMLHMDID</sequence>
<reference evidence="1 2" key="1">
    <citation type="submission" date="2018-07" db="EMBL/GenBank/DDBJ databases">
        <title>Genomic Encyclopedia of Type Strains, Phase III (KMG-III): the genomes of soil and plant-associated and newly described type strains.</title>
        <authorList>
            <person name="Whitman W."/>
        </authorList>
    </citation>
    <scope>NUCLEOTIDE SEQUENCE [LARGE SCALE GENOMIC DNA]</scope>
    <source>
        <strain evidence="1 2">CECT 7031</strain>
    </source>
</reference>
<dbReference type="InterPro" id="IPR006379">
    <property type="entry name" value="HAD-SF_hydro_IIB"/>
</dbReference>
<protein>
    <submittedName>
        <fullName evidence="1">Uncharacterized protein</fullName>
    </submittedName>
</protein>
<organism evidence="1 2">
    <name type="scientific">Weissella soli</name>
    <dbReference type="NCBI Taxonomy" id="155866"/>
    <lineage>
        <taxon>Bacteria</taxon>
        <taxon>Bacillati</taxon>
        <taxon>Bacillota</taxon>
        <taxon>Bacilli</taxon>
        <taxon>Lactobacillales</taxon>
        <taxon>Lactobacillaceae</taxon>
        <taxon>Weissella</taxon>
    </lineage>
</organism>
<evidence type="ECO:0000313" key="1">
    <source>
        <dbReference type="EMBL" id="RDL12097.1"/>
    </source>
</evidence>
<dbReference type="NCBIfam" id="TIGR00099">
    <property type="entry name" value="Cof-subfamily"/>
    <property type="match status" value="1"/>
</dbReference>
<keyword evidence="2" id="KW-1185">Reference proteome</keyword>
<evidence type="ECO:0000313" key="2">
    <source>
        <dbReference type="Proteomes" id="UP000254912"/>
    </source>
</evidence>
<dbReference type="RefSeq" id="WP_070230152.1">
    <property type="nucleotide sequence ID" value="NZ_BJYO01000002.1"/>
</dbReference>
<accession>A0A288Q6D0</accession>
<dbReference type="InterPro" id="IPR036412">
    <property type="entry name" value="HAD-like_sf"/>
</dbReference>
<dbReference type="GO" id="GO:0005829">
    <property type="term" value="C:cytosol"/>
    <property type="evidence" value="ECO:0007669"/>
    <property type="project" value="TreeGrafter"/>
</dbReference>